<dbReference type="InterPro" id="IPR051913">
    <property type="entry name" value="GH2_Domain-Containing"/>
</dbReference>
<dbReference type="GO" id="GO:0005975">
    <property type="term" value="P:carbohydrate metabolic process"/>
    <property type="evidence" value="ECO:0007669"/>
    <property type="project" value="InterPro"/>
</dbReference>
<reference evidence="7 8" key="1">
    <citation type="submission" date="2010-10" db="EMBL/GenBank/DDBJ databases">
        <title>Complete sequence of Frankia sp. EuI1c.</title>
        <authorList>
            <consortium name="US DOE Joint Genome Institute"/>
            <person name="Lucas S."/>
            <person name="Copeland A."/>
            <person name="Lapidus A."/>
            <person name="Cheng J.-F."/>
            <person name="Bruce D."/>
            <person name="Goodwin L."/>
            <person name="Pitluck S."/>
            <person name="Chertkov O."/>
            <person name="Detter J.C."/>
            <person name="Han C."/>
            <person name="Tapia R."/>
            <person name="Land M."/>
            <person name="Hauser L."/>
            <person name="Jeffries C."/>
            <person name="Kyrpides N."/>
            <person name="Ivanova N."/>
            <person name="Mikhailova N."/>
            <person name="Beauchemin N."/>
            <person name="Sen A."/>
            <person name="Sur S.A."/>
            <person name="Gtari M."/>
            <person name="Wall L."/>
            <person name="Tisa L."/>
            <person name="Woyke T."/>
        </authorList>
    </citation>
    <scope>NUCLEOTIDE SEQUENCE [LARGE SCALE GENOMIC DNA]</scope>
    <source>
        <strain evidence="8">DSM 45817 / CECT 9037 / EuI1c</strain>
    </source>
</reference>
<evidence type="ECO:0000256" key="1">
    <source>
        <dbReference type="ARBA" id="ARBA00007401"/>
    </source>
</evidence>
<dbReference type="InParanoid" id="E3JCU1"/>
<dbReference type="Pfam" id="PF02836">
    <property type="entry name" value="Glyco_hydro_2_C"/>
    <property type="match status" value="1"/>
</dbReference>
<dbReference type="Gene3D" id="3.20.20.80">
    <property type="entry name" value="Glycosidases"/>
    <property type="match status" value="1"/>
</dbReference>
<dbReference type="Pfam" id="PF00703">
    <property type="entry name" value="Glyco_hydro_2"/>
    <property type="match status" value="1"/>
</dbReference>
<dbReference type="STRING" id="298654.FraEuI1c_1879"/>
<dbReference type="GO" id="GO:0004553">
    <property type="term" value="F:hydrolase activity, hydrolyzing O-glycosyl compounds"/>
    <property type="evidence" value="ECO:0007669"/>
    <property type="project" value="InterPro"/>
</dbReference>
<dbReference type="InterPro" id="IPR008979">
    <property type="entry name" value="Galactose-bd-like_sf"/>
</dbReference>
<feature type="domain" description="Glycoside hydrolase family 2 immunoglobulin-like beta-sandwich" evidence="4">
    <location>
        <begin position="198"/>
        <end position="310"/>
    </location>
</feature>
<dbReference type="SUPFAM" id="SSF49303">
    <property type="entry name" value="beta-Galactosidase/glucuronidase domain"/>
    <property type="match status" value="1"/>
</dbReference>
<feature type="domain" description="Glycoside hydrolase family 2 catalytic" evidence="5">
    <location>
        <begin position="351"/>
        <end position="465"/>
    </location>
</feature>
<proteinExistence type="inferred from homology"/>
<sequence length="612" mass="66897">MRSVPGRKLAAAWSRVTAGRPPLPEYPRPHLVRASWLSLNGHWEFWGGREPGELDESGGPPVGRRLPRRVVVPFPVESRLSGVGTGYERMWYRRTFRVPPEWAAGRVHLHFGAVDWECRVWVNGVEVGAHRGGYDAFSFDVTPALTWGEDEVLVHVLDPTDGGGQPLGKQRRNPGGIFYTAASGIWQTVWLEPTPARHITRLALTPDLAAGAVEVEVHAAEAPADPGTIRPGPDVGVPVRVEVRAGLAADAETVATGSGTSGRPFTVAIPNVRLWSPDDPFLYGVTVTLADSQPDQPGAPDRVDAYVGMRSIEVAEVAGEPRPLLNGRFVFQLGLLDQGYWPDGVYTAPTDDDLRRDLEVAKELGFTCVRKHAKVEPARWYHWADRLGLLVWQDMPSMPHDREPDEAARRQFEAELRAVIEQCRAFPSVIGWVPFNEGWGQYDVARIARTVRDLDPTRLVSENSGSADPGNDWVDGGAGHVADLHAYPGPAAVPASAGRCRALGEFGGLGLALAGHDWGGATGFSYEWAASPDGLTDRYLGMVDQLRALARDEGLSIAVYTQATDVEGERNGLLTYDRTVLKVDPDRVRAAHQRLFEESRALPHLQGEDPLS</sequence>
<evidence type="ECO:0000259" key="6">
    <source>
        <dbReference type="Pfam" id="PF02837"/>
    </source>
</evidence>
<dbReference type="Pfam" id="PF02837">
    <property type="entry name" value="Glyco_hydro_2_N"/>
    <property type="match status" value="1"/>
</dbReference>
<dbReference type="EMBL" id="CP002299">
    <property type="protein sequence ID" value="ADP79931.1"/>
    <property type="molecule type" value="Genomic_DNA"/>
</dbReference>
<dbReference type="CAZy" id="GH2">
    <property type="family name" value="Glycoside Hydrolase Family 2"/>
</dbReference>
<feature type="domain" description="Glycosyl hydrolases family 2 sugar binding" evidence="6">
    <location>
        <begin position="72"/>
        <end position="162"/>
    </location>
</feature>
<dbReference type="HOGENOM" id="CLU_009935_3_1_11"/>
<dbReference type="InterPro" id="IPR006104">
    <property type="entry name" value="Glyco_hydro_2_N"/>
</dbReference>
<evidence type="ECO:0000313" key="8">
    <source>
        <dbReference type="Proteomes" id="UP000002484"/>
    </source>
</evidence>
<dbReference type="SUPFAM" id="SSF49785">
    <property type="entry name" value="Galactose-binding domain-like"/>
    <property type="match status" value="1"/>
</dbReference>
<dbReference type="Gene3D" id="2.60.120.260">
    <property type="entry name" value="Galactose-binding domain-like"/>
    <property type="match status" value="1"/>
</dbReference>
<dbReference type="SUPFAM" id="SSF51445">
    <property type="entry name" value="(Trans)glycosidases"/>
    <property type="match status" value="1"/>
</dbReference>
<evidence type="ECO:0000313" key="7">
    <source>
        <dbReference type="EMBL" id="ADP79931.1"/>
    </source>
</evidence>
<dbReference type="InterPro" id="IPR006103">
    <property type="entry name" value="Glyco_hydro_2_cat"/>
</dbReference>
<dbReference type="InterPro" id="IPR017853">
    <property type="entry name" value="GH"/>
</dbReference>
<comment type="similarity">
    <text evidence="1">Belongs to the glycosyl hydrolase 2 family.</text>
</comment>
<evidence type="ECO:0000256" key="3">
    <source>
        <dbReference type="ARBA" id="ARBA00023295"/>
    </source>
</evidence>
<dbReference type="InterPro" id="IPR013783">
    <property type="entry name" value="Ig-like_fold"/>
</dbReference>
<dbReference type="KEGG" id="fri:FraEuI1c_1879"/>
<evidence type="ECO:0000256" key="2">
    <source>
        <dbReference type="ARBA" id="ARBA00022801"/>
    </source>
</evidence>
<keyword evidence="8" id="KW-1185">Reference proteome</keyword>
<organism evidence="7 8">
    <name type="scientific">Pseudofrankia inefficax (strain DSM 45817 / CECT 9037 / DDB 130130 / EuI1c)</name>
    <name type="common">Frankia inefficax</name>
    <dbReference type="NCBI Taxonomy" id="298654"/>
    <lineage>
        <taxon>Bacteria</taxon>
        <taxon>Bacillati</taxon>
        <taxon>Actinomycetota</taxon>
        <taxon>Actinomycetes</taxon>
        <taxon>Frankiales</taxon>
        <taxon>Frankiaceae</taxon>
        <taxon>Pseudofrankia</taxon>
    </lineage>
</organism>
<dbReference type="eggNOG" id="COG3250">
    <property type="taxonomic scope" value="Bacteria"/>
</dbReference>
<keyword evidence="3" id="KW-0326">Glycosidase</keyword>
<name>E3JCU1_PSEI1</name>
<keyword evidence="2 7" id="KW-0378">Hydrolase</keyword>
<evidence type="ECO:0000259" key="5">
    <source>
        <dbReference type="Pfam" id="PF02836"/>
    </source>
</evidence>
<dbReference type="InterPro" id="IPR036156">
    <property type="entry name" value="Beta-gal/glucu_dom_sf"/>
</dbReference>
<dbReference type="AlphaFoldDB" id="E3JCU1"/>
<dbReference type="Proteomes" id="UP000002484">
    <property type="component" value="Chromosome"/>
</dbReference>
<dbReference type="InterPro" id="IPR006102">
    <property type="entry name" value="Ig-like_GH2"/>
</dbReference>
<accession>E3JCU1</accession>
<dbReference type="PANTHER" id="PTHR42732">
    <property type="entry name" value="BETA-GALACTOSIDASE"/>
    <property type="match status" value="1"/>
</dbReference>
<dbReference type="Gene3D" id="2.60.40.10">
    <property type="entry name" value="Immunoglobulins"/>
    <property type="match status" value="1"/>
</dbReference>
<dbReference type="RefSeq" id="WP_013423050.1">
    <property type="nucleotide sequence ID" value="NC_014666.1"/>
</dbReference>
<gene>
    <name evidence="7" type="ordered locus">FraEuI1c_1879</name>
</gene>
<protein>
    <submittedName>
        <fullName evidence="7">Glycoside hydrolase family 2 sugar binding protein</fullName>
    </submittedName>
</protein>
<evidence type="ECO:0000259" key="4">
    <source>
        <dbReference type="Pfam" id="PF00703"/>
    </source>
</evidence>
<dbReference type="PANTHER" id="PTHR42732:SF2">
    <property type="entry name" value="BETA-MANNOSIDASE"/>
    <property type="match status" value="1"/>
</dbReference>